<dbReference type="GeneID" id="77946391"/>
<reference evidence="1" key="1">
    <citation type="submission" date="2020-09" db="EMBL/GenBank/DDBJ databases">
        <authorList>
            <person name="Zhang D."/>
            <person name="Hatherill J.R."/>
            <person name="Ramirez J.F."/>
            <person name="Edinger B."/>
            <person name="Balarin R."/>
            <person name="Sullivan A."/>
            <person name="Humpal K.M."/>
            <person name="Guseva A."/>
            <person name="Butela K.A."/>
            <person name="Garlena R.A."/>
            <person name="Russell D.A."/>
            <person name="Pope W.H."/>
            <person name="Jacobs-Sera D."/>
            <person name="Hatfull G.F."/>
        </authorList>
    </citation>
    <scope>NUCLEOTIDE SEQUENCE</scope>
</reference>
<evidence type="ECO:0000313" key="1">
    <source>
        <dbReference type="EMBL" id="QPX48186.1"/>
    </source>
</evidence>
<evidence type="ECO:0000313" key="2">
    <source>
        <dbReference type="Proteomes" id="UP000664915"/>
    </source>
</evidence>
<accession>A0A879R3A0</accession>
<dbReference type="RefSeq" id="YP_010670196.1">
    <property type="nucleotide sequence ID" value="NC_070963.1"/>
</dbReference>
<proteinExistence type="predicted"/>
<organism evidence="1 2">
    <name type="scientific">Synechococcus phage S-SRM01</name>
    <dbReference type="NCBI Taxonomy" id="2781608"/>
    <lineage>
        <taxon>Viruses</taxon>
        <taxon>Duplodnaviria</taxon>
        <taxon>Heunggongvirae</taxon>
        <taxon>Uroviricota</taxon>
        <taxon>Caudoviricetes</taxon>
        <taxon>Pantevenvirales</taxon>
        <taxon>Kyanoviridae</taxon>
        <taxon>Serangoonvirus</taxon>
        <taxon>Serangoonvirus essarone</taxon>
    </lineage>
</organism>
<keyword evidence="2" id="KW-1185">Reference proteome</keyword>
<dbReference type="Proteomes" id="UP000664915">
    <property type="component" value="Segment"/>
</dbReference>
<dbReference type="KEGG" id="vg:77946391"/>
<name>A0A879R3A0_9CAUD</name>
<sequence length="143" mass="17345">MTLDEIQEMWQRDSVIDPDNLHDESLKIPQLHAKYYTIYNTITLLREKARDTYNRVKLERYNYYSGKAPVEVYEEEPFPYKVRDKEALQRHMDADEKLSKVELKIRYYDIMLKFLEEIIKTVSNRTYQIKNSIEFLKFTAGYN</sequence>
<protein>
    <submittedName>
        <fullName evidence="1">Recombination protein</fullName>
    </submittedName>
</protein>
<dbReference type="EMBL" id="MW015081">
    <property type="protein sequence ID" value="QPX48186.1"/>
    <property type="molecule type" value="Genomic_DNA"/>
</dbReference>
<dbReference type="InterPro" id="IPR021289">
    <property type="entry name" value="UvsY"/>
</dbReference>
<dbReference type="Pfam" id="PF11056">
    <property type="entry name" value="UvsY"/>
    <property type="match status" value="1"/>
</dbReference>